<dbReference type="InterPro" id="IPR050482">
    <property type="entry name" value="Sensor_HK_TwoCompSys"/>
</dbReference>
<keyword evidence="9" id="KW-1133">Transmembrane helix</keyword>
<dbReference type="EMBL" id="WPCU01000004">
    <property type="protein sequence ID" value="MVA75436.1"/>
    <property type="molecule type" value="Genomic_DNA"/>
</dbReference>
<evidence type="ECO:0000313" key="11">
    <source>
        <dbReference type="EMBL" id="MVA75436.1"/>
    </source>
</evidence>
<evidence type="ECO:0000256" key="2">
    <source>
        <dbReference type="ARBA" id="ARBA00012438"/>
    </source>
</evidence>
<dbReference type="AlphaFoldDB" id="A0A6A9URA9"/>
<evidence type="ECO:0000256" key="1">
    <source>
        <dbReference type="ARBA" id="ARBA00000085"/>
    </source>
</evidence>
<sequence length="395" mass="41924">MAAGASPRVLLLDVPLALLVTGASWFSLLAARLPDRGRRPGPDWGGRPPWQGPGEWPPVDVPWALGLLLLPLLAGLALRRLQPLPGFLAVAAATALLLAGDAPFWPLCLAPALALLALASSRPPGRWWPWALLLVPVLALGWFPFDADELSWTNLSATTLAVVVMAVAALAGLLTRARRLARERARREELRQSADAERLRIAREVHDLVGHSLSVITMQAGVALHVVNRRPEQAEESLRAIRQTGLEAMAELRSTLAVFRDGGGPTEPPAGLERLPALVEQLRAAGREVDLDLPDLGPLPPTVSHAVYRIVQESLTNVGRHAPGAAARVELRRTGRELQVAVRDRGPVRAGAPVAGHGIAGMAERARALGGTLEVGAPADGGVLVQARIPVEEGP</sequence>
<protein>
    <recommendedName>
        <fullName evidence="2">histidine kinase</fullName>
        <ecNumber evidence="2">2.7.13.3</ecNumber>
    </recommendedName>
</protein>
<evidence type="ECO:0000256" key="3">
    <source>
        <dbReference type="ARBA" id="ARBA00022553"/>
    </source>
</evidence>
<feature type="transmembrane region" description="Helical" evidence="9">
    <location>
        <begin position="127"/>
        <end position="145"/>
    </location>
</feature>
<evidence type="ECO:0000256" key="9">
    <source>
        <dbReference type="SAM" id="Phobius"/>
    </source>
</evidence>
<comment type="caution">
    <text evidence="11">The sequence shown here is derived from an EMBL/GenBank/DDBJ whole genome shotgun (WGS) entry which is preliminary data.</text>
</comment>
<keyword evidence="4" id="KW-0808">Transferase</keyword>
<dbReference type="Gene3D" id="1.20.5.1930">
    <property type="match status" value="1"/>
</dbReference>
<gene>
    <name evidence="11" type="ORF">GC722_05250</name>
</gene>
<dbReference type="Proteomes" id="UP000435304">
    <property type="component" value="Unassembled WGS sequence"/>
</dbReference>
<feature type="transmembrane region" description="Helical" evidence="9">
    <location>
        <begin position="61"/>
        <end position="78"/>
    </location>
</feature>
<dbReference type="GO" id="GO:0016020">
    <property type="term" value="C:membrane"/>
    <property type="evidence" value="ECO:0007669"/>
    <property type="project" value="InterPro"/>
</dbReference>
<keyword evidence="12" id="KW-1185">Reference proteome</keyword>
<dbReference type="GO" id="GO:0005524">
    <property type="term" value="F:ATP binding"/>
    <property type="evidence" value="ECO:0007669"/>
    <property type="project" value="UniProtKB-KW"/>
</dbReference>
<proteinExistence type="predicted"/>
<dbReference type="SUPFAM" id="SSF55874">
    <property type="entry name" value="ATPase domain of HSP90 chaperone/DNA topoisomerase II/histidine kinase"/>
    <property type="match status" value="1"/>
</dbReference>
<dbReference type="GO" id="GO:0000155">
    <property type="term" value="F:phosphorelay sensor kinase activity"/>
    <property type="evidence" value="ECO:0007669"/>
    <property type="project" value="InterPro"/>
</dbReference>
<dbReference type="PANTHER" id="PTHR24421:SF10">
    <property type="entry name" value="NITRATE_NITRITE SENSOR PROTEIN NARQ"/>
    <property type="match status" value="1"/>
</dbReference>
<evidence type="ECO:0000256" key="5">
    <source>
        <dbReference type="ARBA" id="ARBA00022741"/>
    </source>
</evidence>
<evidence type="ECO:0000313" key="12">
    <source>
        <dbReference type="Proteomes" id="UP000435304"/>
    </source>
</evidence>
<keyword evidence="7" id="KW-0067">ATP-binding</keyword>
<keyword evidence="3" id="KW-0597">Phosphoprotein</keyword>
<keyword evidence="6 11" id="KW-0418">Kinase</keyword>
<comment type="catalytic activity">
    <reaction evidence="1">
        <text>ATP + protein L-histidine = ADP + protein N-phospho-L-histidine.</text>
        <dbReference type="EC" id="2.7.13.3"/>
    </reaction>
</comment>
<evidence type="ECO:0000256" key="6">
    <source>
        <dbReference type="ARBA" id="ARBA00022777"/>
    </source>
</evidence>
<organism evidence="11 12">
    <name type="scientific">Auraticoccus cholistanensis</name>
    <dbReference type="NCBI Taxonomy" id="2656650"/>
    <lineage>
        <taxon>Bacteria</taxon>
        <taxon>Bacillati</taxon>
        <taxon>Actinomycetota</taxon>
        <taxon>Actinomycetes</taxon>
        <taxon>Propionibacteriales</taxon>
        <taxon>Propionibacteriaceae</taxon>
        <taxon>Auraticoccus</taxon>
    </lineage>
</organism>
<evidence type="ECO:0000256" key="8">
    <source>
        <dbReference type="ARBA" id="ARBA00023012"/>
    </source>
</evidence>
<dbReference type="GO" id="GO:0046983">
    <property type="term" value="F:protein dimerization activity"/>
    <property type="evidence" value="ECO:0007669"/>
    <property type="project" value="InterPro"/>
</dbReference>
<dbReference type="Pfam" id="PF07730">
    <property type="entry name" value="HisKA_3"/>
    <property type="match status" value="1"/>
</dbReference>
<dbReference type="EC" id="2.7.13.3" evidence="2"/>
<dbReference type="CDD" id="cd16917">
    <property type="entry name" value="HATPase_UhpB-NarQ-NarX-like"/>
    <property type="match status" value="1"/>
</dbReference>
<accession>A0A6A9URA9</accession>
<dbReference type="Gene3D" id="3.30.565.10">
    <property type="entry name" value="Histidine kinase-like ATPase, C-terminal domain"/>
    <property type="match status" value="1"/>
</dbReference>
<feature type="transmembrane region" description="Helical" evidence="9">
    <location>
        <begin position="83"/>
        <end position="98"/>
    </location>
</feature>
<dbReference type="InterPro" id="IPR011712">
    <property type="entry name" value="Sig_transdc_His_kin_sub3_dim/P"/>
</dbReference>
<dbReference type="RefSeq" id="WP_156608511.1">
    <property type="nucleotide sequence ID" value="NZ_WPCU01000004.1"/>
</dbReference>
<keyword evidence="5" id="KW-0547">Nucleotide-binding</keyword>
<dbReference type="InterPro" id="IPR036890">
    <property type="entry name" value="HATPase_C_sf"/>
</dbReference>
<dbReference type="PANTHER" id="PTHR24421">
    <property type="entry name" value="NITRATE/NITRITE SENSOR PROTEIN NARX-RELATED"/>
    <property type="match status" value="1"/>
</dbReference>
<keyword evidence="9" id="KW-0472">Membrane</keyword>
<keyword evidence="9" id="KW-0812">Transmembrane</keyword>
<evidence type="ECO:0000256" key="7">
    <source>
        <dbReference type="ARBA" id="ARBA00022840"/>
    </source>
</evidence>
<reference evidence="11 12" key="1">
    <citation type="submission" date="2019-12" db="EMBL/GenBank/DDBJ databases">
        <title>Auraticoccus cholistani sp. nov., an actinomycete isolated from soil of Cholistan desert.</title>
        <authorList>
            <person name="Cheema M.T."/>
        </authorList>
    </citation>
    <scope>NUCLEOTIDE SEQUENCE [LARGE SCALE GENOMIC DNA]</scope>
    <source>
        <strain evidence="11 12">F435</strain>
    </source>
</reference>
<keyword evidence="8" id="KW-0902">Two-component regulatory system</keyword>
<feature type="transmembrane region" description="Helical" evidence="9">
    <location>
        <begin position="157"/>
        <end position="177"/>
    </location>
</feature>
<evidence type="ECO:0000256" key="4">
    <source>
        <dbReference type="ARBA" id="ARBA00022679"/>
    </source>
</evidence>
<feature type="domain" description="Signal transduction histidine kinase subgroup 3 dimerisation and phosphoacceptor" evidence="10">
    <location>
        <begin position="197"/>
        <end position="262"/>
    </location>
</feature>
<name>A0A6A9URA9_9ACTN</name>
<evidence type="ECO:0000259" key="10">
    <source>
        <dbReference type="Pfam" id="PF07730"/>
    </source>
</evidence>